<keyword evidence="1" id="KW-0472">Membrane</keyword>
<accession>Q7MIJ6</accession>
<proteinExistence type="predicted"/>
<keyword evidence="1" id="KW-0812">Transmembrane</keyword>
<dbReference type="HOGENOM" id="CLU_3223797_0_0_6"/>
<feature type="transmembrane region" description="Helical" evidence="1">
    <location>
        <begin position="6"/>
        <end position="29"/>
    </location>
</feature>
<dbReference type="Proteomes" id="UP000002675">
    <property type="component" value="Chromosome I"/>
</dbReference>
<dbReference type="KEGG" id="vvy:VV2520"/>
<dbReference type="AlphaFoldDB" id="Q7MIJ6"/>
<keyword evidence="1" id="KW-1133">Transmembrane helix</keyword>
<protein>
    <submittedName>
        <fullName evidence="2">Uncharacterized protein</fullName>
    </submittedName>
</protein>
<sequence>MYKTTFRKWLVAHASVVRAAGFLLNVFYLRHGLNGEIIKTKAVK</sequence>
<name>Q7MIJ6_VIBVY</name>
<evidence type="ECO:0000313" key="3">
    <source>
        <dbReference type="Proteomes" id="UP000002675"/>
    </source>
</evidence>
<evidence type="ECO:0000313" key="2">
    <source>
        <dbReference type="EMBL" id="BAC95284.1"/>
    </source>
</evidence>
<gene>
    <name evidence="2" type="ordered locus">VV2520</name>
</gene>
<evidence type="ECO:0000256" key="1">
    <source>
        <dbReference type="SAM" id="Phobius"/>
    </source>
</evidence>
<dbReference type="EMBL" id="BA000037">
    <property type="protein sequence ID" value="BAC95284.1"/>
    <property type="molecule type" value="Genomic_DNA"/>
</dbReference>
<organism evidence="2 3">
    <name type="scientific">Vibrio vulnificus (strain YJ016)</name>
    <dbReference type="NCBI Taxonomy" id="196600"/>
    <lineage>
        <taxon>Bacteria</taxon>
        <taxon>Pseudomonadati</taxon>
        <taxon>Pseudomonadota</taxon>
        <taxon>Gammaproteobacteria</taxon>
        <taxon>Vibrionales</taxon>
        <taxon>Vibrionaceae</taxon>
        <taxon>Vibrio</taxon>
    </lineage>
</organism>
<reference evidence="2 3" key="1">
    <citation type="journal article" date="2003" name="Genome Res.">
        <title>Comparative genome analysis of Vibrio vulnificus, a marine pathogen.</title>
        <authorList>
            <person name="Chen C.Y."/>
            <person name="Wu K.M."/>
            <person name="Chang Y.C."/>
            <person name="Chang C.H."/>
            <person name="Tsai H.C."/>
            <person name="Liao T.L."/>
            <person name="Liu Y.M."/>
            <person name="Chen H.J."/>
            <person name="Shen A.B."/>
            <person name="Li J.C."/>
            <person name="Su T.L."/>
            <person name="Shao C.P."/>
            <person name="Lee C.T."/>
            <person name="Hor L.I."/>
            <person name="Tsai S.F."/>
        </authorList>
    </citation>
    <scope>NUCLEOTIDE SEQUENCE [LARGE SCALE GENOMIC DNA]</scope>
    <source>
        <strain evidence="2 3">YJ016</strain>
    </source>
</reference>